<proteinExistence type="predicted"/>
<accession>A0ABQ5ZWF7</accession>
<keyword evidence="3" id="KW-1185">Reference proteome</keyword>
<dbReference type="Pfam" id="PF00149">
    <property type="entry name" value="Metallophos"/>
    <property type="match status" value="1"/>
</dbReference>
<protein>
    <recommendedName>
        <fullName evidence="1">Calcineurin-like phosphoesterase domain-containing protein</fullName>
    </recommendedName>
</protein>
<dbReference type="SUPFAM" id="SSF56300">
    <property type="entry name" value="Metallo-dependent phosphatases"/>
    <property type="match status" value="1"/>
</dbReference>
<dbReference type="Proteomes" id="UP001156682">
    <property type="component" value="Unassembled WGS sequence"/>
</dbReference>
<dbReference type="InterPro" id="IPR004843">
    <property type="entry name" value="Calcineurin-like_PHP"/>
</dbReference>
<reference evidence="3" key="1">
    <citation type="journal article" date="2019" name="Int. J. Syst. Evol. Microbiol.">
        <title>The Global Catalogue of Microorganisms (GCM) 10K type strain sequencing project: providing services to taxonomists for standard genome sequencing and annotation.</title>
        <authorList>
            <consortium name="The Broad Institute Genomics Platform"/>
            <consortium name="The Broad Institute Genome Sequencing Center for Infectious Disease"/>
            <person name="Wu L."/>
            <person name="Ma J."/>
        </authorList>
    </citation>
    <scope>NUCLEOTIDE SEQUENCE [LARGE SCALE GENOMIC DNA]</scope>
    <source>
        <strain evidence="3">NBRC 100033</strain>
    </source>
</reference>
<dbReference type="PANTHER" id="PTHR42850:SF7">
    <property type="entry name" value="BIS(5'-NUCLEOSYL)-TETRAPHOSPHATASE PRPE [ASYMMETRICAL]"/>
    <property type="match status" value="1"/>
</dbReference>
<dbReference type="InterPro" id="IPR050126">
    <property type="entry name" value="Ap4A_hydrolase"/>
</dbReference>
<evidence type="ECO:0000313" key="2">
    <source>
        <dbReference type="EMBL" id="GLR63001.1"/>
    </source>
</evidence>
<organism evidence="2 3">
    <name type="scientific">Marinospirillum insulare</name>
    <dbReference type="NCBI Taxonomy" id="217169"/>
    <lineage>
        <taxon>Bacteria</taxon>
        <taxon>Pseudomonadati</taxon>
        <taxon>Pseudomonadota</taxon>
        <taxon>Gammaproteobacteria</taxon>
        <taxon>Oceanospirillales</taxon>
        <taxon>Oceanospirillaceae</taxon>
        <taxon>Marinospirillum</taxon>
    </lineage>
</organism>
<dbReference type="Gene3D" id="3.60.21.10">
    <property type="match status" value="1"/>
</dbReference>
<dbReference type="InterPro" id="IPR029052">
    <property type="entry name" value="Metallo-depent_PP-like"/>
</dbReference>
<gene>
    <name evidence="2" type="ORF">GCM10007878_04360</name>
</gene>
<feature type="domain" description="Calcineurin-like phosphoesterase" evidence="1">
    <location>
        <begin position="6"/>
        <end position="133"/>
    </location>
</feature>
<dbReference type="RefSeq" id="WP_051610324.1">
    <property type="nucleotide sequence ID" value="NZ_BSOR01000008.1"/>
</dbReference>
<evidence type="ECO:0000313" key="3">
    <source>
        <dbReference type="Proteomes" id="UP001156682"/>
    </source>
</evidence>
<dbReference type="PANTHER" id="PTHR42850">
    <property type="entry name" value="METALLOPHOSPHOESTERASE"/>
    <property type="match status" value="1"/>
</dbReference>
<evidence type="ECO:0000259" key="1">
    <source>
        <dbReference type="Pfam" id="PF00149"/>
    </source>
</evidence>
<dbReference type="EMBL" id="BSOR01000008">
    <property type="protein sequence ID" value="GLR63001.1"/>
    <property type="molecule type" value="Genomic_DNA"/>
</dbReference>
<comment type="caution">
    <text evidence="2">The sequence shown here is derived from an EMBL/GenBank/DDBJ whole genome shotgun (WGS) entry which is preliminary data.</text>
</comment>
<sequence length="333" mass="38798">MQGYDLIGDVHGCGNTLRRLLELMGYSRQSGVWRHPAGRQVIFVGDIVDRGPRIRQALHDVREMVEAGTALMVLGNHEYNALAYSTLNPQGEPLRSHSPRHQRVIQETLDQFDPWPNEWQDFLNWFMTLPLALDLEQLRVVHACWDDQLMPNFFQNYPDGTMTEEFLQASAIIGTDEFRVVDRCTRGTWLRLPEGQTQKSGDGFVRDRFRTSFWIDNPRTWGDVLFQPDRLTPEIEATLISAEDQRRLSYYPPEDKPLFFGHYWCQGFPSVIRPNLACLDYSAVKYGRLVAYRFDGEAKLDAEKFVWVEVQRDEYPLLEELRAEMLAEHIQKI</sequence>
<name>A0ABQ5ZWF7_9GAMM</name>